<reference evidence="1" key="2">
    <citation type="submission" date="2022-06" db="UniProtKB">
        <authorList>
            <consortium name="EnsemblPlants"/>
        </authorList>
    </citation>
    <scope>IDENTIFICATION</scope>
</reference>
<evidence type="ECO:0000313" key="2">
    <source>
        <dbReference type="Proteomes" id="UP000015106"/>
    </source>
</evidence>
<keyword evidence="2" id="KW-1185">Reference proteome</keyword>
<name>A0A8R7VC93_TRIUA</name>
<organism evidence="1 2">
    <name type="scientific">Triticum urartu</name>
    <name type="common">Red wild einkorn</name>
    <name type="synonym">Crithodium urartu</name>
    <dbReference type="NCBI Taxonomy" id="4572"/>
    <lineage>
        <taxon>Eukaryota</taxon>
        <taxon>Viridiplantae</taxon>
        <taxon>Streptophyta</taxon>
        <taxon>Embryophyta</taxon>
        <taxon>Tracheophyta</taxon>
        <taxon>Spermatophyta</taxon>
        <taxon>Magnoliopsida</taxon>
        <taxon>Liliopsida</taxon>
        <taxon>Poales</taxon>
        <taxon>Poaceae</taxon>
        <taxon>BOP clade</taxon>
        <taxon>Pooideae</taxon>
        <taxon>Triticodae</taxon>
        <taxon>Triticeae</taxon>
        <taxon>Triticinae</taxon>
        <taxon>Triticum</taxon>
    </lineage>
</organism>
<protein>
    <submittedName>
        <fullName evidence="1">Uncharacterized protein</fullName>
    </submittedName>
</protein>
<dbReference type="Proteomes" id="UP000015106">
    <property type="component" value="Unassembled WGS sequence"/>
</dbReference>
<reference evidence="2" key="1">
    <citation type="journal article" date="2013" name="Nature">
        <title>Draft genome of the wheat A-genome progenitor Triticum urartu.</title>
        <authorList>
            <person name="Ling H.Q."/>
            <person name="Zhao S."/>
            <person name="Liu D."/>
            <person name="Wang J."/>
            <person name="Sun H."/>
            <person name="Zhang C."/>
            <person name="Fan H."/>
            <person name="Li D."/>
            <person name="Dong L."/>
            <person name="Tao Y."/>
            <person name="Gao C."/>
            <person name="Wu H."/>
            <person name="Li Y."/>
            <person name="Cui Y."/>
            <person name="Guo X."/>
            <person name="Zheng S."/>
            <person name="Wang B."/>
            <person name="Yu K."/>
            <person name="Liang Q."/>
            <person name="Yang W."/>
            <person name="Lou X."/>
            <person name="Chen J."/>
            <person name="Feng M."/>
            <person name="Jian J."/>
            <person name="Zhang X."/>
            <person name="Luo G."/>
            <person name="Jiang Y."/>
            <person name="Liu J."/>
            <person name="Wang Z."/>
            <person name="Sha Y."/>
            <person name="Zhang B."/>
            <person name="Wu H."/>
            <person name="Tang D."/>
            <person name="Shen Q."/>
            <person name="Xue P."/>
            <person name="Zou S."/>
            <person name="Wang X."/>
            <person name="Liu X."/>
            <person name="Wang F."/>
            <person name="Yang Y."/>
            <person name="An X."/>
            <person name="Dong Z."/>
            <person name="Zhang K."/>
            <person name="Zhang X."/>
            <person name="Luo M.C."/>
            <person name="Dvorak J."/>
            <person name="Tong Y."/>
            <person name="Wang J."/>
            <person name="Yang H."/>
            <person name="Li Z."/>
            <person name="Wang D."/>
            <person name="Zhang A."/>
            <person name="Wang J."/>
        </authorList>
    </citation>
    <scope>NUCLEOTIDE SEQUENCE</scope>
    <source>
        <strain evidence="2">cv. G1812</strain>
    </source>
</reference>
<dbReference type="AlphaFoldDB" id="A0A8R7VC93"/>
<dbReference type="Gramene" id="TuG1812S0001166100.01.T01">
    <property type="protein sequence ID" value="TuG1812S0001166100.01.T01"/>
    <property type="gene ID" value="TuG1812S0001166100.01"/>
</dbReference>
<accession>A0A8R7VC93</accession>
<evidence type="ECO:0000313" key="1">
    <source>
        <dbReference type="EnsemblPlants" id="TuG1812S0001166100.01.T01"/>
    </source>
</evidence>
<dbReference type="EnsemblPlants" id="TuG1812S0001166100.01.T01">
    <property type="protein sequence ID" value="TuG1812S0001166100.01.T01"/>
    <property type="gene ID" value="TuG1812S0001166100.01"/>
</dbReference>
<proteinExistence type="predicted"/>
<sequence length="106" mass="11866">MEESNVQIRPPILPSLCWRNRNGKGRPTCVLDQEVENRPTSTWPLCHAMPVCFTSSVRRSLWLTLHQHRCCNPSTATSSASVTADAAITQDTIHALLPLLRFLSLL</sequence>